<dbReference type="EMBL" id="JAXCGZ010008079">
    <property type="protein sequence ID" value="KAK7077996.1"/>
    <property type="molecule type" value="Genomic_DNA"/>
</dbReference>
<dbReference type="Pfam" id="PF13086">
    <property type="entry name" value="AAA_11"/>
    <property type="match status" value="1"/>
</dbReference>
<dbReference type="Pfam" id="PF25396">
    <property type="entry name" value="ZNFX1"/>
    <property type="match status" value="1"/>
</dbReference>
<dbReference type="Gene3D" id="3.40.50.300">
    <property type="entry name" value="P-loop containing nucleotide triphosphate hydrolases"/>
    <property type="match status" value="1"/>
</dbReference>
<dbReference type="InterPro" id="IPR045055">
    <property type="entry name" value="DNA2/NAM7-like"/>
</dbReference>
<protein>
    <submittedName>
        <fullName evidence="4">NFX1-type zinc finger-containing protein 1</fullName>
    </submittedName>
</protein>
<dbReference type="Proteomes" id="UP001381693">
    <property type="component" value="Unassembled WGS sequence"/>
</dbReference>
<dbReference type="AlphaFoldDB" id="A0AAN8X841"/>
<dbReference type="InterPro" id="IPR041677">
    <property type="entry name" value="DNA2/NAM7_AAA_11"/>
</dbReference>
<dbReference type="InterPro" id="IPR027417">
    <property type="entry name" value="P-loop_NTPase"/>
</dbReference>
<keyword evidence="5" id="KW-1185">Reference proteome</keyword>
<evidence type="ECO:0000313" key="4">
    <source>
        <dbReference type="EMBL" id="KAK7077996.1"/>
    </source>
</evidence>
<organism evidence="4 5">
    <name type="scientific">Halocaridina rubra</name>
    <name type="common">Hawaiian red shrimp</name>
    <dbReference type="NCBI Taxonomy" id="373956"/>
    <lineage>
        <taxon>Eukaryota</taxon>
        <taxon>Metazoa</taxon>
        <taxon>Ecdysozoa</taxon>
        <taxon>Arthropoda</taxon>
        <taxon>Crustacea</taxon>
        <taxon>Multicrustacea</taxon>
        <taxon>Malacostraca</taxon>
        <taxon>Eumalacostraca</taxon>
        <taxon>Eucarida</taxon>
        <taxon>Decapoda</taxon>
        <taxon>Pleocyemata</taxon>
        <taxon>Caridea</taxon>
        <taxon>Atyoidea</taxon>
        <taxon>Atyidae</taxon>
        <taxon>Halocaridina</taxon>
    </lineage>
</organism>
<feature type="domain" description="DNA2/NAM7 helicase helicase" evidence="2">
    <location>
        <begin position="498"/>
        <end position="616"/>
    </location>
</feature>
<reference evidence="4 5" key="1">
    <citation type="submission" date="2023-11" db="EMBL/GenBank/DDBJ databases">
        <title>Halocaridina rubra genome assembly.</title>
        <authorList>
            <person name="Smith C."/>
        </authorList>
    </citation>
    <scope>NUCLEOTIDE SEQUENCE [LARGE SCALE GENOMIC DNA]</scope>
    <source>
        <strain evidence="4">EP-1</strain>
        <tissue evidence="4">Whole</tissue>
    </source>
</reference>
<feature type="domain" description="ZNFX1" evidence="3">
    <location>
        <begin position="317"/>
        <end position="415"/>
    </location>
</feature>
<accession>A0AAN8X841</accession>
<proteinExistence type="predicted"/>
<dbReference type="GO" id="GO:0004386">
    <property type="term" value="F:helicase activity"/>
    <property type="evidence" value="ECO:0007669"/>
    <property type="project" value="InterPro"/>
</dbReference>
<evidence type="ECO:0000256" key="1">
    <source>
        <dbReference type="SAM" id="MobiDB-lite"/>
    </source>
</evidence>
<dbReference type="PANTHER" id="PTHR10887">
    <property type="entry name" value="DNA2/NAM7 HELICASE FAMILY"/>
    <property type="match status" value="1"/>
</dbReference>
<name>A0AAN8X841_HALRR</name>
<comment type="caution">
    <text evidence="4">The sequence shown here is derived from an EMBL/GenBank/DDBJ whole genome shotgun (WGS) entry which is preliminary data.</text>
</comment>
<dbReference type="SUPFAM" id="SSF52540">
    <property type="entry name" value="P-loop containing nucleoside triphosphate hydrolases"/>
    <property type="match status" value="1"/>
</dbReference>
<evidence type="ECO:0000313" key="5">
    <source>
        <dbReference type="Proteomes" id="UP001381693"/>
    </source>
</evidence>
<feature type="compositionally biased region" description="Basic and acidic residues" evidence="1">
    <location>
        <begin position="43"/>
        <end position="60"/>
    </location>
</feature>
<dbReference type="GO" id="GO:0031380">
    <property type="term" value="C:nuclear RNA-directed RNA polymerase complex"/>
    <property type="evidence" value="ECO:0007669"/>
    <property type="project" value="TreeGrafter"/>
</dbReference>
<dbReference type="GO" id="GO:0031048">
    <property type="term" value="P:regulatory ncRNA-mediated heterochromatin formation"/>
    <property type="evidence" value="ECO:0007669"/>
    <property type="project" value="TreeGrafter"/>
</dbReference>
<sequence length="917" mass="106138">MAADEKQYNAILIVYFLDIRKASITDKANGRGQHPRLLPGLDGGRENHASKSDRKRHEQNIKCERQRKARMLKSTSLRCPNAFRSEKLQNMLKLPPEEIVMQLHMDNAATDLFHQDEVFETNYTCLLIQVLGRAAGAHTNREKLNIVLAKIFKCKFINELIMCSIKISMNTSEFTNVNEYFENMWIALDTYIHAMPSRAVDHLFELLECCLMSLKKQPLTNGSKLIEKYENARTYLSSRKGMYQDHHPPDDFRLIPVVPTSEELNEPEKPFLRRNIINGHYKDVYHYLDVQFRLLREDFIQPLRNGIHALQIGADLKNTEVYIYKDVRILDTCIKNFTIFHNVQIKRSKHLTIKTSKRFMHGNLVCLSCDNFETIYFGFISENNPKMLARGVLGINFENYEAIEKDKSFTMIESKVFFTAYRHVLCALQKINEDNFPMKDFIVHVVNKVPLPDYLQPGTGYDLNVILSRYLRKSKMPLKLNVSITKELEFWPLCNELELDESQRRALKNGLTNKLSIIQGPPGTGKTFIGLKIAKVLYHNSKVWKGKEKDSPILVVSYTNHALDQFLEGLTQFTNCIVRIGSRSESKVLQRFQIKEQLKHMRYSTVMPTRITQAREDMIQRLGSLEVRRASLRRTLLELAQPVGIVSENELLDENVVPRNIADLFRTKKLQLPTFLLDGRTLYMEQQHYQPTLVVNVVGVTDRISDSEDDMQDARKQVPPLPIANAERSAWEGSVYEDDSQRASDLYIEEENERKLDDDDDDDTYTFISGQPCSGILSYDILADILLKEIKNLCSCTENATSKKMIRLMHCRILLEYGLSIPPDTVKAEQIETQNIENLQFEDRWTLYRLWLQRLSNKISIILMETEKEYSECARLKKVIQSQEYLYAMRKASFVGMTTTGAAQHKQVLQALQPRIG</sequence>
<evidence type="ECO:0000259" key="3">
    <source>
        <dbReference type="Pfam" id="PF25396"/>
    </source>
</evidence>
<dbReference type="InterPro" id="IPR057373">
    <property type="entry name" value="ZNFX1"/>
</dbReference>
<feature type="region of interest" description="Disordered" evidence="1">
    <location>
        <begin position="28"/>
        <end position="60"/>
    </location>
</feature>
<dbReference type="PANTHER" id="PTHR10887:SF341">
    <property type="entry name" value="NFX1-TYPE ZINC FINGER-CONTAINING PROTEIN 1"/>
    <property type="match status" value="1"/>
</dbReference>
<evidence type="ECO:0000259" key="2">
    <source>
        <dbReference type="Pfam" id="PF13086"/>
    </source>
</evidence>
<gene>
    <name evidence="4" type="primary">ZNFX1_2</name>
    <name evidence="4" type="ORF">SK128_019391</name>
</gene>